<feature type="region of interest" description="Disordered" evidence="1">
    <location>
        <begin position="1"/>
        <end position="39"/>
    </location>
</feature>
<name>A0ABR1TB18_9PEZI</name>
<dbReference type="EMBL" id="JAQQWL010000013">
    <property type="protein sequence ID" value="KAK8043009.1"/>
    <property type="molecule type" value="Genomic_DNA"/>
</dbReference>
<evidence type="ECO:0000313" key="3">
    <source>
        <dbReference type="Proteomes" id="UP001480595"/>
    </source>
</evidence>
<comment type="caution">
    <text evidence="2">The sequence shown here is derived from an EMBL/GenBank/DDBJ whole genome shotgun (WGS) entry which is preliminary data.</text>
</comment>
<dbReference type="RefSeq" id="XP_066709862.1">
    <property type="nucleotide sequence ID" value="XM_066864901.1"/>
</dbReference>
<dbReference type="Proteomes" id="UP001480595">
    <property type="component" value="Unassembled WGS sequence"/>
</dbReference>
<reference evidence="2 3" key="1">
    <citation type="submission" date="2023-01" db="EMBL/GenBank/DDBJ databases">
        <title>Analysis of 21 Apiospora genomes using comparative genomics revels a genus with tremendous synthesis potential of carbohydrate active enzymes and secondary metabolites.</title>
        <authorList>
            <person name="Sorensen T."/>
        </authorList>
    </citation>
    <scope>NUCLEOTIDE SEQUENCE [LARGE SCALE GENOMIC DNA]</scope>
    <source>
        <strain evidence="2 3">CBS 135458</strain>
    </source>
</reference>
<feature type="region of interest" description="Disordered" evidence="1">
    <location>
        <begin position="106"/>
        <end position="136"/>
    </location>
</feature>
<feature type="compositionally biased region" description="Basic and acidic residues" evidence="1">
    <location>
        <begin position="8"/>
        <end position="18"/>
    </location>
</feature>
<gene>
    <name evidence="2" type="ORF">PG994_013492</name>
</gene>
<protein>
    <submittedName>
        <fullName evidence="2">Uncharacterized protein</fullName>
    </submittedName>
</protein>
<evidence type="ECO:0000256" key="1">
    <source>
        <dbReference type="SAM" id="MobiDB-lite"/>
    </source>
</evidence>
<dbReference type="GeneID" id="92097964"/>
<accession>A0ABR1TB18</accession>
<feature type="compositionally biased region" description="Polar residues" evidence="1">
    <location>
        <begin position="126"/>
        <end position="136"/>
    </location>
</feature>
<organism evidence="2 3">
    <name type="scientific">Apiospora phragmitis</name>
    <dbReference type="NCBI Taxonomy" id="2905665"/>
    <lineage>
        <taxon>Eukaryota</taxon>
        <taxon>Fungi</taxon>
        <taxon>Dikarya</taxon>
        <taxon>Ascomycota</taxon>
        <taxon>Pezizomycotina</taxon>
        <taxon>Sordariomycetes</taxon>
        <taxon>Xylariomycetidae</taxon>
        <taxon>Amphisphaeriales</taxon>
        <taxon>Apiosporaceae</taxon>
        <taxon>Apiospora</taxon>
    </lineage>
</organism>
<keyword evidence="3" id="KW-1185">Reference proteome</keyword>
<proteinExistence type="predicted"/>
<evidence type="ECO:0000313" key="2">
    <source>
        <dbReference type="EMBL" id="KAK8043009.1"/>
    </source>
</evidence>
<sequence length="237" mass="26414">MDFCNSHKRYDLEPIREEEPTESSSSDTADDEHRETLSLPYRLRSVHRVENILAPAPFSSLCCDDTDDVDVKHFVTRELGGTTAKDMAVRPYDPEKDKDLVMLEEQQDEGGEDADCDDDGVGDNDPSTPDPNAQKTSLRVLGWMPGYPNRLPSYSDLPFAWVFSDGRMTVAEIEARSPEQPATPSGNDGMGHDSSPIFKVQWHKRALKESDLIRGSILDGGDTRIIRFLGRFPTPGA</sequence>
<feature type="compositionally biased region" description="Acidic residues" evidence="1">
    <location>
        <begin position="106"/>
        <end position="122"/>
    </location>
</feature>